<sequence length="747" mass="78926">AAAGGGGYSGLAHVDTLARDGRAATAFLTSLAEVLEPLVAKQLAQLAHTARLNATMLNSGSFEYLLRLQAWAADPETAAGDGRTIDGADNDSGGAVADGLPTAWFLDPAAPYLTNLDLLIAGVADWLADFLGLGLSRPGDGGGTNGTTAWRRDDVVGGDDKTAALDDGDDTLSCNARSGGDGESASVPYDVEVMLSELRLLYAQVEEGNACSADTNAANATTAANATAGKRLDRYDLALEAVREAAAAEPHRFLAYRLHVEGEAGFRASTNAPQSMWESETKVPGLKSVAPIRWLLIDASGGFGARYLLSPLGTAGGPVGGGVAAVVVGLQSGGVAGDGGPLLTRGSEFMVWELLHELGHALHFLLAAAPPSSPPVELSRLESVVTVGTSDVQAVAAATAAADALAGECSRRRAEAYPGETSAKTPPPSQPKAPQQRNGNGQDYSAHWAQQVFRRLNHALLPYQLPLELVELPSSVLERAAAEAEVLEVIMSYCRHVTTGQRATAGVCRALARAVQWSYYSPISVQMQVLSSLLDQLLLQSPLKAPGLTQRLWPQLLATFAPSLPVSCSVQQLQSMARIIAAMGQGYGYLTAAYLADELCSACGFGATIKHKQQHAGGSSGAEVELVVHRREPRKARPEAEGETARPEESRLPSCSSGDGLRATRLRRHRGRLLRRWLFEQDASEHPAALLERLLGEVYNPEEHDAGWGGVEGALRLMRVAGGGCVPKVCPERVRRWTGFVRDLSRH</sequence>
<proteinExistence type="predicted"/>
<evidence type="ECO:0000313" key="2">
    <source>
        <dbReference type="EMBL" id="GLI69883.1"/>
    </source>
</evidence>
<feature type="region of interest" description="Disordered" evidence="1">
    <location>
        <begin position="415"/>
        <end position="442"/>
    </location>
</feature>
<dbReference type="PANTHER" id="PTHR11804">
    <property type="entry name" value="PROTEASE M3 THIMET OLIGOPEPTIDASE-RELATED"/>
    <property type="match status" value="1"/>
</dbReference>
<dbReference type="PANTHER" id="PTHR11804:SF79">
    <property type="entry name" value="MITOCHONDRIAL INTERMEDIATE PEPTIDASE"/>
    <property type="match status" value="1"/>
</dbReference>
<name>A0ABQ5SK82_9CHLO</name>
<protein>
    <recommendedName>
        <fullName evidence="4">Peptidase M3A/M3B catalytic domain-containing protein</fullName>
    </recommendedName>
</protein>
<accession>A0ABQ5SK82</accession>
<evidence type="ECO:0000256" key="1">
    <source>
        <dbReference type="SAM" id="MobiDB-lite"/>
    </source>
</evidence>
<reference evidence="2 3" key="1">
    <citation type="journal article" date="2023" name="IScience">
        <title>Expanded male sex-determining region conserved during the evolution of homothallism in the green alga Volvox.</title>
        <authorList>
            <person name="Yamamoto K."/>
            <person name="Matsuzaki R."/>
            <person name="Mahakham W."/>
            <person name="Heman W."/>
            <person name="Sekimoto H."/>
            <person name="Kawachi M."/>
            <person name="Minakuchi Y."/>
            <person name="Toyoda A."/>
            <person name="Nozaki H."/>
        </authorList>
    </citation>
    <scope>NUCLEOTIDE SEQUENCE [LARGE SCALE GENOMIC DNA]</scope>
    <source>
        <strain evidence="2 3">NIES-4468</strain>
    </source>
</reference>
<evidence type="ECO:0000313" key="3">
    <source>
        <dbReference type="Proteomes" id="UP001165090"/>
    </source>
</evidence>
<comment type="caution">
    <text evidence="2">The sequence shown here is derived from an EMBL/GenBank/DDBJ whole genome shotgun (WGS) entry which is preliminary data.</text>
</comment>
<dbReference type="InterPro" id="IPR045090">
    <property type="entry name" value="Pept_M3A_M3B"/>
</dbReference>
<feature type="compositionally biased region" description="Polar residues" evidence="1">
    <location>
        <begin position="432"/>
        <end position="442"/>
    </location>
</feature>
<feature type="compositionally biased region" description="Basic and acidic residues" evidence="1">
    <location>
        <begin position="626"/>
        <end position="651"/>
    </location>
</feature>
<dbReference type="EMBL" id="BSDZ01000089">
    <property type="protein sequence ID" value="GLI69883.1"/>
    <property type="molecule type" value="Genomic_DNA"/>
</dbReference>
<keyword evidence="3" id="KW-1185">Reference proteome</keyword>
<organism evidence="2 3">
    <name type="scientific">Volvox africanus</name>
    <dbReference type="NCBI Taxonomy" id="51714"/>
    <lineage>
        <taxon>Eukaryota</taxon>
        <taxon>Viridiplantae</taxon>
        <taxon>Chlorophyta</taxon>
        <taxon>core chlorophytes</taxon>
        <taxon>Chlorophyceae</taxon>
        <taxon>CS clade</taxon>
        <taxon>Chlamydomonadales</taxon>
        <taxon>Volvocaceae</taxon>
        <taxon>Volvox</taxon>
    </lineage>
</organism>
<dbReference type="Proteomes" id="UP001165090">
    <property type="component" value="Unassembled WGS sequence"/>
</dbReference>
<evidence type="ECO:0008006" key="4">
    <source>
        <dbReference type="Google" id="ProtNLM"/>
    </source>
</evidence>
<dbReference type="Gene3D" id="1.10.1370.40">
    <property type="match status" value="1"/>
</dbReference>
<feature type="region of interest" description="Disordered" evidence="1">
    <location>
        <begin position="614"/>
        <end position="661"/>
    </location>
</feature>
<gene>
    <name evidence="2" type="ORF">VaNZ11_014600</name>
</gene>
<feature type="region of interest" description="Disordered" evidence="1">
    <location>
        <begin position="161"/>
        <end position="183"/>
    </location>
</feature>
<feature type="non-terminal residue" evidence="2">
    <location>
        <position position="1"/>
    </location>
</feature>